<reference evidence="3" key="1">
    <citation type="journal article" date="2015" name="Genome Announc.">
        <title>Draft genome sequence of the cellulolytic fungus Chaetomium globosum.</title>
        <authorList>
            <person name="Cuomo C.A."/>
            <person name="Untereiner W.A."/>
            <person name="Ma L.-J."/>
            <person name="Grabherr M."/>
            <person name="Birren B.W."/>
        </authorList>
    </citation>
    <scope>NUCLEOTIDE SEQUENCE [LARGE SCALE GENOMIC DNA]</scope>
    <source>
        <strain evidence="3">ATCC 6205 / CBS 148.51 / DSM 1962 / NBRC 6347 / NRRL 1970</strain>
    </source>
</reference>
<dbReference type="AlphaFoldDB" id="Q2GYJ4"/>
<evidence type="ECO:0000313" key="2">
    <source>
        <dbReference type="EMBL" id="EAQ85707.1"/>
    </source>
</evidence>
<feature type="compositionally biased region" description="Polar residues" evidence="1">
    <location>
        <begin position="19"/>
        <end position="39"/>
    </location>
</feature>
<proteinExistence type="predicted"/>
<dbReference type="EMBL" id="CH408033">
    <property type="protein sequence ID" value="EAQ85707.1"/>
    <property type="molecule type" value="Genomic_DNA"/>
</dbReference>
<dbReference type="GeneID" id="4394438"/>
<keyword evidence="3" id="KW-1185">Reference proteome</keyword>
<gene>
    <name evidence="2" type="ORF">CHGG_06960</name>
</gene>
<feature type="region of interest" description="Disordered" evidence="1">
    <location>
        <begin position="1"/>
        <end position="40"/>
    </location>
</feature>
<organism evidence="2 3">
    <name type="scientific">Chaetomium globosum (strain ATCC 6205 / CBS 148.51 / DSM 1962 / NBRC 6347 / NRRL 1970)</name>
    <name type="common">Soil fungus</name>
    <dbReference type="NCBI Taxonomy" id="306901"/>
    <lineage>
        <taxon>Eukaryota</taxon>
        <taxon>Fungi</taxon>
        <taxon>Dikarya</taxon>
        <taxon>Ascomycota</taxon>
        <taxon>Pezizomycotina</taxon>
        <taxon>Sordariomycetes</taxon>
        <taxon>Sordariomycetidae</taxon>
        <taxon>Sordariales</taxon>
        <taxon>Chaetomiaceae</taxon>
        <taxon>Chaetomium</taxon>
    </lineage>
</organism>
<protein>
    <submittedName>
        <fullName evidence="2">Uncharacterized protein</fullName>
    </submittedName>
</protein>
<dbReference type="Proteomes" id="UP000001056">
    <property type="component" value="Unassembled WGS sequence"/>
</dbReference>
<accession>Q2GYJ4</accession>
<dbReference type="OrthoDB" id="5242458at2759"/>
<dbReference type="InParanoid" id="Q2GYJ4"/>
<dbReference type="eggNOG" id="ENOG502T4YT">
    <property type="taxonomic scope" value="Eukaryota"/>
</dbReference>
<evidence type="ECO:0000313" key="3">
    <source>
        <dbReference type="Proteomes" id="UP000001056"/>
    </source>
</evidence>
<evidence type="ECO:0000256" key="1">
    <source>
        <dbReference type="SAM" id="MobiDB-lite"/>
    </source>
</evidence>
<dbReference type="VEuPathDB" id="FungiDB:CHGG_06960"/>
<name>Q2GYJ4_CHAGB</name>
<dbReference type="HOGENOM" id="CLU_767264_0_0_1"/>
<dbReference type="RefSeq" id="XP_001224616.1">
    <property type="nucleotide sequence ID" value="XM_001224615.1"/>
</dbReference>
<sequence length="330" mass="37758">MATAAAFQTLEQESEPAITETQETRSPQVKDTAQPQQVQEPFDMIDKHGNTVLTVPASQVSDQTALQVVAEGQNTLDRPGNTDNDSHSQKCKYNKILTTDANQAIRDRLKACEYQARVGYLLSLRISSEQELVDFNFSGITGSQAEFIKDYCRGRIVGNGSTWQHRALDRIIEFIKDYMDEHPLFAQYKDMKLIHSEMKRVYDPQLFVELFDFCKGHLDIAGSGPNVQKWCRALFVEITSSAKRHVDWLMMGPSRPTEATSDGRPVNDREWFINRWKNVATVRSWDSIRCDPTEIKRVPKSQKKNYVRKAKRQFLSVDNDPDTYIPSDAE</sequence>